<dbReference type="STRING" id="216432.CA2559_02405"/>
<dbReference type="InterPro" id="IPR036019">
    <property type="entry name" value="MscL_channel"/>
</dbReference>
<evidence type="ECO:0000256" key="3">
    <source>
        <dbReference type="ARBA" id="ARBA00022475"/>
    </source>
</evidence>
<dbReference type="HOGENOM" id="CLU_095787_0_1_10"/>
<evidence type="ECO:0000256" key="5">
    <source>
        <dbReference type="ARBA" id="ARBA00022989"/>
    </source>
</evidence>
<evidence type="ECO:0000313" key="10">
    <source>
        <dbReference type="EMBL" id="EAP87570.1"/>
    </source>
</evidence>
<keyword evidence="7 9" id="KW-0472">Membrane</keyword>
<keyword evidence="8 9" id="KW-0407">Ion channel</keyword>
<comment type="subcellular location">
    <subcellularLocation>
        <location evidence="9">Cell inner membrane</location>
        <topology evidence="9">Multi-pass membrane protein</topology>
    </subcellularLocation>
    <subcellularLocation>
        <location evidence="1">Membrane</location>
        <topology evidence="1">Multi-pass membrane protein</topology>
    </subcellularLocation>
</comment>
<accession>A3U5Q3</accession>
<dbReference type="GO" id="GO:0008381">
    <property type="term" value="F:mechanosensitive monoatomic ion channel activity"/>
    <property type="evidence" value="ECO:0007669"/>
    <property type="project" value="UniProtKB-UniRule"/>
</dbReference>
<sequence length="140" mass="15015">MGFFSDFKSFLMKGDIVALATAVIVGGAFSKIVGSLVADVIMPVIGLLLGGRNVNDLFLVLDGSGTYETIAAAKEAGAAIMTWGNFVQAIIDFVIIGFVIYMLLKGYEKTKKKEEAAPAAPKGPSQEELLIEIRDELRKK</sequence>
<gene>
    <name evidence="9" type="primary">mscL</name>
    <name evidence="10" type="ordered locus">CA2559_02405</name>
</gene>
<dbReference type="NCBIfam" id="TIGR00220">
    <property type="entry name" value="mscL"/>
    <property type="match status" value="1"/>
</dbReference>
<reference evidence="10 11" key="1">
    <citation type="journal article" date="2010" name="J. Bacteriol.">
        <title>The complete genome sequence of Croceibacter atlanticus HTCC2559T.</title>
        <authorList>
            <person name="Oh H.M."/>
            <person name="Kang I."/>
            <person name="Ferriera S."/>
            <person name="Giovannoni S.J."/>
            <person name="Cho J.C."/>
        </authorList>
    </citation>
    <scope>NUCLEOTIDE SEQUENCE [LARGE SCALE GENOMIC DNA]</scope>
    <source>
        <strain evidence="11">ATCC BAA-628 / HTCC2559 / KCTC 12090</strain>
    </source>
</reference>
<proteinExistence type="inferred from homology"/>
<dbReference type="RefSeq" id="WP_013186248.1">
    <property type="nucleotide sequence ID" value="NC_014230.1"/>
</dbReference>
<comment type="similarity">
    <text evidence="9">Belongs to the MscL family.</text>
</comment>
<evidence type="ECO:0000256" key="2">
    <source>
        <dbReference type="ARBA" id="ARBA00022448"/>
    </source>
</evidence>
<keyword evidence="4 9" id="KW-0812">Transmembrane</keyword>
<dbReference type="SUPFAM" id="SSF81330">
    <property type="entry name" value="Gated mechanosensitive channel"/>
    <property type="match status" value="1"/>
</dbReference>
<keyword evidence="5 9" id="KW-1133">Transmembrane helix</keyword>
<evidence type="ECO:0000256" key="9">
    <source>
        <dbReference type="HAMAP-Rule" id="MF_00115"/>
    </source>
</evidence>
<evidence type="ECO:0000256" key="7">
    <source>
        <dbReference type="ARBA" id="ARBA00023136"/>
    </source>
</evidence>
<protein>
    <recommendedName>
        <fullName evidence="9">Large-conductance mechanosensitive channel</fullName>
    </recommendedName>
</protein>
<evidence type="ECO:0000256" key="4">
    <source>
        <dbReference type="ARBA" id="ARBA00022692"/>
    </source>
</evidence>
<dbReference type="Pfam" id="PF01741">
    <property type="entry name" value="MscL"/>
    <property type="match status" value="1"/>
</dbReference>
<dbReference type="Proteomes" id="UP000002297">
    <property type="component" value="Chromosome"/>
</dbReference>
<dbReference type="HAMAP" id="MF_00115">
    <property type="entry name" value="MscL"/>
    <property type="match status" value="1"/>
</dbReference>
<evidence type="ECO:0000256" key="8">
    <source>
        <dbReference type="ARBA" id="ARBA00023303"/>
    </source>
</evidence>
<keyword evidence="2 9" id="KW-0813">Transport</keyword>
<dbReference type="PANTHER" id="PTHR30266:SF2">
    <property type="entry name" value="LARGE-CONDUCTANCE MECHANOSENSITIVE CHANNEL"/>
    <property type="match status" value="1"/>
</dbReference>
<feature type="transmembrane region" description="Helical" evidence="9">
    <location>
        <begin position="86"/>
        <end position="104"/>
    </location>
</feature>
<comment type="function">
    <text evidence="9">Channel that opens in response to stretch forces in the membrane lipid bilayer. May participate in the regulation of osmotic pressure changes within the cell.</text>
</comment>
<comment type="caution">
    <text evidence="9">Lacks conserved residue(s) required for the propagation of feature annotation.</text>
</comment>
<keyword evidence="6 9" id="KW-0406">Ion transport</keyword>
<dbReference type="InterPro" id="IPR037673">
    <property type="entry name" value="MSC/AndL"/>
</dbReference>
<evidence type="ECO:0000256" key="6">
    <source>
        <dbReference type="ARBA" id="ARBA00023065"/>
    </source>
</evidence>
<evidence type="ECO:0000313" key="11">
    <source>
        <dbReference type="Proteomes" id="UP000002297"/>
    </source>
</evidence>
<dbReference type="PANTHER" id="PTHR30266">
    <property type="entry name" value="MECHANOSENSITIVE CHANNEL MSCL"/>
    <property type="match status" value="1"/>
</dbReference>
<keyword evidence="9" id="KW-0997">Cell inner membrane</keyword>
<dbReference type="InterPro" id="IPR001185">
    <property type="entry name" value="MS_channel"/>
</dbReference>
<dbReference type="KEGG" id="cat:CA2559_02405"/>
<organism evidence="10 11">
    <name type="scientific">Croceibacter atlanticus (strain ATCC BAA-628 / JCM 21780 / CIP 108009 / IAM 15332 / KCTC 12090 / HTCC2559)</name>
    <dbReference type="NCBI Taxonomy" id="216432"/>
    <lineage>
        <taxon>Bacteria</taxon>
        <taxon>Pseudomonadati</taxon>
        <taxon>Bacteroidota</taxon>
        <taxon>Flavobacteriia</taxon>
        <taxon>Flavobacteriales</taxon>
        <taxon>Flavobacteriaceae</taxon>
        <taxon>Croceibacter</taxon>
    </lineage>
</organism>
<dbReference type="EMBL" id="CP002046">
    <property type="protein sequence ID" value="EAP87570.1"/>
    <property type="molecule type" value="Genomic_DNA"/>
</dbReference>
<evidence type="ECO:0000256" key="1">
    <source>
        <dbReference type="ARBA" id="ARBA00004141"/>
    </source>
</evidence>
<dbReference type="Gene3D" id="1.10.1200.120">
    <property type="entry name" value="Large-conductance mechanosensitive channel, MscL, domain 1"/>
    <property type="match status" value="1"/>
</dbReference>
<keyword evidence="3 9" id="KW-1003">Cell membrane</keyword>
<dbReference type="eggNOG" id="COG1970">
    <property type="taxonomic scope" value="Bacteria"/>
</dbReference>
<dbReference type="OrthoDB" id="9810350at2"/>
<keyword evidence="11" id="KW-1185">Reference proteome</keyword>
<name>A3U5Q3_CROAH</name>
<dbReference type="GeneID" id="89452275"/>
<dbReference type="GO" id="GO:0005886">
    <property type="term" value="C:plasma membrane"/>
    <property type="evidence" value="ECO:0007669"/>
    <property type="project" value="UniProtKB-SubCell"/>
</dbReference>
<dbReference type="AlphaFoldDB" id="A3U5Q3"/>
<comment type="subunit">
    <text evidence="9">Homopentamer.</text>
</comment>